<feature type="domain" description="YiaAB two helix" evidence="2">
    <location>
        <begin position="11"/>
        <end position="63"/>
    </location>
</feature>
<dbReference type="Pfam" id="PF05360">
    <property type="entry name" value="YiaAB"/>
    <property type="match status" value="2"/>
</dbReference>
<reference evidence="3 4" key="1">
    <citation type="journal article" date="2005" name="Genome Res.">
        <title>Comparative and functional genomic analyses of the pathogenicity of phytopathogen Xanthomonas campestris pv. campestris.</title>
        <authorList>
            <person name="Qian W."/>
            <person name="Jia Y."/>
            <person name="Ren S.X."/>
            <person name="He Y.Q."/>
            <person name="Feng J.X."/>
            <person name="Lu L.F."/>
            <person name="Sun Q."/>
            <person name="Ying G."/>
            <person name="Tang D.J."/>
            <person name="Tang H."/>
            <person name="Wu W."/>
            <person name="Hao P."/>
            <person name="Wang L."/>
            <person name="Jiang B.L."/>
            <person name="Zeng S."/>
            <person name="Gu W.Y."/>
            <person name="Lu G."/>
            <person name="Rong L."/>
            <person name="Tian Y."/>
            <person name="Yao Z."/>
            <person name="Fu G."/>
            <person name="Chen B."/>
            <person name="Fang R."/>
            <person name="Qiang B."/>
            <person name="Chen Z."/>
            <person name="Zhao G.P."/>
            <person name="Tang J.L."/>
            <person name="He C."/>
        </authorList>
    </citation>
    <scope>NUCLEOTIDE SEQUENCE [LARGE SCALE GENOMIC DNA]</scope>
    <source>
        <strain evidence="3 4">8004</strain>
    </source>
</reference>
<dbReference type="KEGG" id="xcb:XC_3884"/>
<dbReference type="PANTHER" id="PTHR37290">
    <property type="entry name" value="INNER MEMBRANE PROTEIN YIAA-RELATED"/>
    <property type="match status" value="1"/>
</dbReference>
<dbReference type="GO" id="GO:0006974">
    <property type="term" value="P:DNA damage response"/>
    <property type="evidence" value="ECO:0007669"/>
    <property type="project" value="TreeGrafter"/>
</dbReference>
<dbReference type="AlphaFoldDB" id="A0A0H2XBW9"/>
<sequence length="144" mass="15387">MAVTQKTSFAFVAASWAALLLGGGAYLVGLWNAEMLLNEKGYYFTLLLFGLFASVSLQKSVRDRVDGIPVTGLYYAICWFSLIAALLLLTIGLFNATLLLSEKGFYAMAYALSLFGAVAVQKNTRDAMDGPAGSTSRAVPPALD</sequence>
<feature type="transmembrane region" description="Helical" evidence="1">
    <location>
        <begin position="104"/>
        <end position="120"/>
    </location>
</feature>
<accession>A0A0H2XBW9</accession>
<dbReference type="RefSeq" id="WP_011038893.1">
    <property type="nucleotide sequence ID" value="NC_007086.1"/>
</dbReference>
<feature type="transmembrane region" description="Helical" evidence="1">
    <location>
        <begin position="73"/>
        <end position="98"/>
    </location>
</feature>
<keyword evidence="1" id="KW-0472">Membrane</keyword>
<dbReference type="GeneID" id="58015101"/>
<dbReference type="NCBIfam" id="NF008482">
    <property type="entry name" value="PRK11383.1"/>
    <property type="match status" value="1"/>
</dbReference>
<feature type="transmembrane region" description="Helical" evidence="1">
    <location>
        <begin position="41"/>
        <end position="61"/>
    </location>
</feature>
<organism evidence="3 4">
    <name type="scientific">Xanthomonas campestris pv. campestris (strain 8004)</name>
    <dbReference type="NCBI Taxonomy" id="314565"/>
    <lineage>
        <taxon>Bacteria</taxon>
        <taxon>Pseudomonadati</taxon>
        <taxon>Pseudomonadota</taxon>
        <taxon>Gammaproteobacteria</taxon>
        <taxon>Lysobacterales</taxon>
        <taxon>Lysobacteraceae</taxon>
        <taxon>Xanthomonas</taxon>
    </lineage>
</organism>
<evidence type="ECO:0000259" key="2">
    <source>
        <dbReference type="Pfam" id="PF05360"/>
    </source>
</evidence>
<dbReference type="GO" id="GO:0005886">
    <property type="term" value="C:plasma membrane"/>
    <property type="evidence" value="ECO:0007669"/>
    <property type="project" value="TreeGrafter"/>
</dbReference>
<name>A0A0H2XBW9_XANC8</name>
<proteinExistence type="predicted"/>
<dbReference type="InterPro" id="IPR008024">
    <property type="entry name" value="YiaAB"/>
</dbReference>
<feature type="domain" description="YiaAB two helix" evidence="2">
    <location>
        <begin position="74"/>
        <end position="126"/>
    </location>
</feature>
<evidence type="ECO:0000313" key="3">
    <source>
        <dbReference type="EMBL" id="AAY50924.1"/>
    </source>
</evidence>
<protein>
    <submittedName>
        <fullName evidence="3">Membrane protein</fullName>
    </submittedName>
</protein>
<dbReference type="HOGENOM" id="CLU_123353_0_0_6"/>
<keyword evidence="1" id="KW-0812">Transmembrane</keyword>
<gene>
    <name evidence="3" type="ordered locus">XC_3884</name>
</gene>
<dbReference type="EMBL" id="CP000050">
    <property type="protein sequence ID" value="AAY50924.1"/>
    <property type="molecule type" value="Genomic_DNA"/>
</dbReference>
<dbReference type="InterPro" id="IPR038972">
    <property type="entry name" value="YiaA-like"/>
</dbReference>
<evidence type="ECO:0000256" key="1">
    <source>
        <dbReference type="SAM" id="Phobius"/>
    </source>
</evidence>
<keyword evidence="1" id="KW-1133">Transmembrane helix</keyword>
<dbReference type="PANTHER" id="PTHR37290:SF1">
    <property type="entry name" value="INNER MEMBRANE PROTEIN YIAA"/>
    <property type="match status" value="1"/>
</dbReference>
<dbReference type="Proteomes" id="UP000000420">
    <property type="component" value="Chromosome"/>
</dbReference>
<evidence type="ECO:0000313" key="4">
    <source>
        <dbReference type="Proteomes" id="UP000000420"/>
    </source>
</evidence>